<dbReference type="AlphaFoldDB" id="A0A1X1Y402"/>
<feature type="signal peptide" evidence="1">
    <location>
        <begin position="1"/>
        <end position="24"/>
    </location>
</feature>
<protein>
    <recommendedName>
        <fullName evidence="4">Secreted protein</fullName>
    </recommendedName>
</protein>
<proteinExistence type="predicted"/>
<accession>A0A1X1Y402</accession>
<dbReference type="Proteomes" id="UP000193487">
    <property type="component" value="Unassembled WGS sequence"/>
</dbReference>
<keyword evidence="3" id="KW-1185">Reference proteome</keyword>
<gene>
    <name evidence="2" type="ORF">AWC14_01890</name>
</gene>
<reference evidence="2 3" key="1">
    <citation type="submission" date="2016-01" db="EMBL/GenBank/DDBJ databases">
        <title>The new phylogeny of the genus Mycobacterium.</title>
        <authorList>
            <person name="Tarcisio F."/>
            <person name="Conor M."/>
            <person name="Antonella G."/>
            <person name="Elisabetta G."/>
            <person name="Giulia F.S."/>
            <person name="Sara T."/>
            <person name="Anna F."/>
            <person name="Clotilde B."/>
            <person name="Roberto B."/>
            <person name="Veronica D.S."/>
            <person name="Fabio R."/>
            <person name="Monica P."/>
            <person name="Olivier J."/>
            <person name="Enrico T."/>
            <person name="Nicola S."/>
        </authorList>
    </citation>
    <scope>NUCLEOTIDE SEQUENCE [LARGE SCALE GENOMIC DNA]</scope>
    <source>
        <strain evidence="2 3">DSM 45166</strain>
    </source>
</reference>
<dbReference type="EMBL" id="LQPE01000079">
    <property type="protein sequence ID" value="ORW05815.1"/>
    <property type="molecule type" value="Genomic_DNA"/>
</dbReference>
<comment type="caution">
    <text evidence="2">The sequence shown here is derived from an EMBL/GenBank/DDBJ whole genome shotgun (WGS) entry which is preliminary data.</text>
</comment>
<evidence type="ECO:0000256" key="1">
    <source>
        <dbReference type="SAM" id="SignalP"/>
    </source>
</evidence>
<sequence>MRKSKLAQVLAVAAVAVAPFVVVASPPATAGPNCGHPGLMTPEMQRIYNQICGNAAGVNQPRPGGNAHCNSFLDGSGNDNTAAYLACCNDAVMAGQTPC</sequence>
<name>A0A1X1Y402_9MYCO</name>
<evidence type="ECO:0008006" key="4">
    <source>
        <dbReference type="Google" id="ProtNLM"/>
    </source>
</evidence>
<feature type="chain" id="PRO_5038729669" description="Secreted protein" evidence="1">
    <location>
        <begin position="25"/>
        <end position="99"/>
    </location>
</feature>
<dbReference type="RefSeq" id="WP_045382202.1">
    <property type="nucleotide sequence ID" value="NZ_BBKA01000081.1"/>
</dbReference>
<evidence type="ECO:0000313" key="3">
    <source>
        <dbReference type="Proteomes" id="UP000193487"/>
    </source>
</evidence>
<evidence type="ECO:0000313" key="2">
    <source>
        <dbReference type="EMBL" id="ORW05815.1"/>
    </source>
</evidence>
<keyword evidence="1" id="KW-0732">Signal</keyword>
<organism evidence="2 3">
    <name type="scientific">Mycobacterium kyorinense</name>
    <dbReference type="NCBI Taxonomy" id="487514"/>
    <lineage>
        <taxon>Bacteria</taxon>
        <taxon>Bacillati</taxon>
        <taxon>Actinomycetota</taxon>
        <taxon>Actinomycetes</taxon>
        <taxon>Mycobacteriales</taxon>
        <taxon>Mycobacteriaceae</taxon>
        <taxon>Mycobacterium</taxon>
    </lineage>
</organism>